<dbReference type="CDD" id="cd14014">
    <property type="entry name" value="STKc_PknB_like"/>
    <property type="match status" value="1"/>
</dbReference>
<keyword evidence="7" id="KW-0723">Serine/threonine-protein kinase</keyword>
<dbReference type="Proteomes" id="UP000547674">
    <property type="component" value="Unassembled WGS sequence"/>
</dbReference>
<accession>A0A7Y2EAJ2</accession>
<dbReference type="GO" id="GO:0005524">
    <property type="term" value="F:ATP binding"/>
    <property type="evidence" value="ECO:0007669"/>
    <property type="project" value="UniProtKB-UniRule"/>
</dbReference>
<evidence type="ECO:0000256" key="5">
    <source>
        <dbReference type="PROSITE-ProRule" id="PRU10141"/>
    </source>
</evidence>
<dbReference type="EMBL" id="JABDJR010000640">
    <property type="protein sequence ID" value="NNF08261.1"/>
    <property type="molecule type" value="Genomic_DNA"/>
</dbReference>
<evidence type="ECO:0000259" key="6">
    <source>
        <dbReference type="PROSITE" id="PS50011"/>
    </source>
</evidence>
<dbReference type="SUPFAM" id="SSF56112">
    <property type="entry name" value="Protein kinase-like (PK-like)"/>
    <property type="match status" value="1"/>
</dbReference>
<dbReference type="Gene3D" id="1.10.510.10">
    <property type="entry name" value="Transferase(Phosphotransferase) domain 1"/>
    <property type="match status" value="1"/>
</dbReference>
<gene>
    <name evidence="7" type="ORF">HKN21_15980</name>
</gene>
<evidence type="ECO:0000313" key="7">
    <source>
        <dbReference type="EMBL" id="NNF08261.1"/>
    </source>
</evidence>
<feature type="binding site" evidence="5">
    <location>
        <position position="42"/>
    </location>
    <ligand>
        <name>ATP</name>
        <dbReference type="ChEBI" id="CHEBI:30616"/>
    </ligand>
</feature>
<dbReference type="InterPro" id="IPR008271">
    <property type="entry name" value="Ser/Thr_kinase_AS"/>
</dbReference>
<dbReference type="PROSITE" id="PS00108">
    <property type="entry name" value="PROTEIN_KINASE_ST"/>
    <property type="match status" value="1"/>
</dbReference>
<comment type="caution">
    <text evidence="7">The sequence shown here is derived from an EMBL/GenBank/DDBJ whole genome shotgun (WGS) entry which is preliminary data.</text>
</comment>
<evidence type="ECO:0000256" key="2">
    <source>
        <dbReference type="ARBA" id="ARBA00022741"/>
    </source>
</evidence>
<evidence type="ECO:0000313" key="8">
    <source>
        <dbReference type="Proteomes" id="UP000547674"/>
    </source>
</evidence>
<dbReference type="PROSITE" id="PS50011">
    <property type="entry name" value="PROTEIN_KINASE_DOM"/>
    <property type="match status" value="1"/>
</dbReference>
<sequence>MGELATPKTISHFRLLEHLGAGGMGTVYKAHDTRLDRLVAVKRISPETQDPHATDRLMLEARAAAALNHPNIAVIYEVDQEEDEAFIAMEFVEGQTLYNRVRAETVDWEIGLQWLIESADALIEAHAKGVIHRDIKTKNLMVTQRGSIKILDFGLAKVAGFTQESSQMTQSGSLVGTIDYLAPEILRGGEASNQSDLFSLGVVAYEIFAGKLPFRGRTPVMVMMAILEETPKPLSDLAPELPATV</sequence>
<dbReference type="Pfam" id="PF00069">
    <property type="entry name" value="Pkinase"/>
    <property type="match status" value="1"/>
</dbReference>
<dbReference type="PANTHER" id="PTHR43289">
    <property type="entry name" value="MITOGEN-ACTIVATED PROTEIN KINASE KINASE KINASE 20-RELATED"/>
    <property type="match status" value="1"/>
</dbReference>
<dbReference type="InterPro" id="IPR017441">
    <property type="entry name" value="Protein_kinase_ATP_BS"/>
</dbReference>
<dbReference type="InterPro" id="IPR011009">
    <property type="entry name" value="Kinase-like_dom_sf"/>
</dbReference>
<evidence type="ECO:0000256" key="3">
    <source>
        <dbReference type="ARBA" id="ARBA00022777"/>
    </source>
</evidence>
<dbReference type="Gene3D" id="3.30.200.20">
    <property type="entry name" value="Phosphorylase Kinase, domain 1"/>
    <property type="match status" value="1"/>
</dbReference>
<feature type="non-terminal residue" evidence="7">
    <location>
        <position position="245"/>
    </location>
</feature>
<keyword evidence="3 7" id="KW-0418">Kinase</keyword>
<name>A0A7Y2EAJ2_UNCEI</name>
<organism evidence="7 8">
    <name type="scientific">Eiseniibacteriota bacterium</name>
    <dbReference type="NCBI Taxonomy" id="2212470"/>
    <lineage>
        <taxon>Bacteria</taxon>
        <taxon>Candidatus Eiseniibacteriota</taxon>
    </lineage>
</organism>
<dbReference type="InterPro" id="IPR000719">
    <property type="entry name" value="Prot_kinase_dom"/>
</dbReference>
<dbReference type="PANTHER" id="PTHR43289:SF34">
    <property type="entry name" value="SERINE_THREONINE-PROTEIN KINASE YBDM-RELATED"/>
    <property type="match status" value="1"/>
</dbReference>
<dbReference type="SMART" id="SM00220">
    <property type="entry name" value="S_TKc"/>
    <property type="match status" value="1"/>
</dbReference>
<keyword evidence="1" id="KW-0808">Transferase</keyword>
<dbReference type="GO" id="GO:0004674">
    <property type="term" value="F:protein serine/threonine kinase activity"/>
    <property type="evidence" value="ECO:0007669"/>
    <property type="project" value="UniProtKB-KW"/>
</dbReference>
<keyword evidence="4 5" id="KW-0067">ATP-binding</keyword>
<dbReference type="AlphaFoldDB" id="A0A7Y2EAJ2"/>
<proteinExistence type="predicted"/>
<evidence type="ECO:0000256" key="1">
    <source>
        <dbReference type="ARBA" id="ARBA00022679"/>
    </source>
</evidence>
<keyword evidence="2 5" id="KW-0547">Nucleotide-binding</keyword>
<evidence type="ECO:0000256" key="4">
    <source>
        <dbReference type="ARBA" id="ARBA00022840"/>
    </source>
</evidence>
<protein>
    <submittedName>
        <fullName evidence="7">Serine/threonine protein kinase</fullName>
    </submittedName>
</protein>
<dbReference type="PROSITE" id="PS00107">
    <property type="entry name" value="PROTEIN_KINASE_ATP"/>
    <property type="match status" value="1"/>
</dbReference>
<reference evidence="7 8" key="1">
    <citation type="submission" date="2020-03" db="EMBL/GenBank/DDBJ databases">
        <title>Metabolic flexibility allows generalist bacteria to become dominant in a frequently disturbed ecosystem.</title>
        <authorList>
            <person name="Chen Y.-J."/>
            <person name="Leung P.M."/>
            <person name="Bay S.K."/>
            <person name="Hugenholtz P."/>
            <person name="Kessler A.J."/>
            <person name="Shelley G."/>
            <person name="Waite D.W."/>
            <person name="Cook P.L."/>
            <person name="Greening C."/>
        </authorList>
    </citation>
    <scope>NUCLEOTIDE SEQUENCE [LARGE SCALE GENOMIC DNA]</scope>
    <source>
        <strain evidence="7">SS_bin_28</strain>
    </source>
</reference>
<feature type="domain" description="Protein kinase" evidence="6">
    <location>
        <begin position="13"/>
        <end position="245"/>
    </location>
</feature>